<organism evidence="3 4">
    <name type="scientific">Planotetraspora silvatica</name>
    <dbReference type="NCBI Taxonomy" id="234614"/>
    <lineage>
        <taxon>Bacteria</taxon>
        <taxon>Bacillati</taxon>
        <taxon>Actinomycetota</taxon>
        <taxon>Actinomycetes</taxon>
        <taxon>Streptosporangiales</taxon>
        <taxon>Streptosporangiaceae</taxon>
        <taxon>Planotetraspora</taxon>
    </lineage>
</organism>
<dbReference type="AlphaFoldDB" id="A0A8J3XQI8"/>
<dbReference type="SUPFAM" id="SSF47413">
    <property type="entry name" value="lambda repressor-like DNA-binding domains"/>
    <property type="match status" value="1"/>
</dbReference>
<dbReference type="InterPro" id="IPR001387">
    <property type="entry name" value="Cro/C1-type_HTH"/>
</dbReference>
<dbReference type="PANTHER" id="PTHR46558">
    <property type="entry name" value="TRACRIPTIONAL REGULATORY PROTEIN-RELATED-RELATED"/>
    <property type="match status" value="1"/>
</dbReference>
<sequence>MVKPTRVTNRIRALRFAHDEMTQAELAERIGVTRQTVIAIEQGRYSPSLEIAFQIAHVFKVPLEEVFHYPGSQEETT</sequence>
<dbReference type="Gene3D" id="1.10.260.40">
    <property type="entry name" value="lambda repressor-like DNA-binding domains"/>
    <property type="match status" value="1"/>
</dbReference>
<name>A0A8J3XQI8_9ACTN</name>
<dbReference type="InterPro" id="IPR010982">
    <property type="entry name" value="Lambda_DNA-bd_dom_sf"/>
</dbReference>
<dbReference type="EMBL" id="BOOQ01000040">
    <property type="protein sequence ID" value="GII49280.1"/>
    <property type="molecule type" value="Genomic_DNA"/>
</dbReference>
<accession>A0A8J3XQI8</accession>
<feature type="domain" description="HTH cro/C1-type" evidence="2">
    <location>
        <begin position="11"/>
        <end position="66"/>
    </location>
</feature>
<gene>
    <name evidence="3" type="ORF">Psi02_57040</name>
</gene>
<evidence type="ECO:0000256" key="1">
    <source>
        <dbReference type="ARBA" id="ARBA00023125"/>
    </source>
</evidence>
<reference evidence="3" key="1">
    <citation type="submission" date="2021-01" db="EMBL/GenBank/DDBJ databases">
        <title>Whole genome shotgun sequence of Planotetraspora silvatica NBRC 100141.</title>
        <authorList>
            <person name="Komaki H."/>
            <person name="Tamura T."/>
        </authorList>
    </citation>
    <scope>NUCLEOTIDE SEQUENCE</scope>
    <source>
        <strain evidence="3">NBRC 100141</strain>
    </source>
</reference>
<dbReference type="Pfam" id="PF01381">
    <property type="entry name" value="HTH_3"/>
    <property type="match status" value="1"/>
</dbReference>
<proteinExistence type="predicted"/>
<keyword evidence="1" id="KW-0238">DNA-binding</keyword>
<dbReference type="GO" id="GO:0003677">
    <property type="term" value="F:DNA binding"/>
    <property type="evidence" value="ECO:0007669"/>
    <property type="project" value="UniProtKB-KW"/>
</dbReference>
<comment type="caution">
    <text evidence="3">The sequence shown here is derived from an EMBL/GenBank/DDBJ whole genome shotgun (WGS) entry which is preliminary data.</text>
</comment>
<dbReference type="CDD" id="cd00093">
    <property type="entry name" value="HTH_XRE"/>
    <property type="match status" value="1"/>
</dbReference>
<dbReference type="RefSeq" id="WP_203978775.1">
    <property type="nucleotide sequence ID" value="NZ_BAAAKY010000077.1"/>
</dbReference>
<evidence type="ECO:0000313" key="3">
    <source>
        <dbReference type="EMBL" id="GII49280.1"/>
    </source>
</evidence>
<protein>
    <submittedName>
        <fullName evidence="3">Transcriptional regulator</fullName>
    </submittedName>
</protein>
<evidence type="ECO:0000313" key="4">
    <source>
        <dbReference type="Proteomes" id="UP000644610"/>
    </source>
</evidence>
<dbReference type="PANTHER" id="PTHR46558:SF4">
    <property type="entry name" value="DNA-BIDING PHAGE PROTEIN"/>
    <property type="match status" value="1"/>
</dbReference>
<dbReference type="SMART" id="SM00530">
    <property type="entry name" value="HTH_XRE"/>
    <property type="match status" value="1"/>
</dbReference>
<keyword evidence="4" id="KW-1185">Reference proteome</keyword>
<dbReference type="PROSITE" id="PS50943">
    <property type="entry name" value="HTH_CROC1"/>
    <property type="match status" value="1"/>
</dbReference>
<dbReference type="Proteomes" id="UP000644610">
    <property type="component" value="Unassembled WGS sequence"/>
</dbReference>
<evidence type="ECO:0000259" key="2">
    <source>
        <dbReference type="PROSITE" id="PS50943"/>
    </source>
</evidence>